<dbReference type="OrthoDB" id="9863428at2"/>
<evidence type="ECO:0000313" key="2">
    <source>
        <dbReference type="EMBL" id="SHH09559.1"/>
    </source>
</evidence>
<dbReference type="EMBL" id="FQXJ01000003">
    <property type="protein sequence ID" value="SHH09559.1"/>
    <property type="molecule type" value="Genomic_DNA"/>
</dbReference>
<dbReference type="RefSeq" id="WP_073027080.1">
    <property type="nucleotide sequence ID" value="NZ_FQXJ01000003.1"/>
</dbReference>
<feature type="compositionally biased region" description="Acidic residues" evidence="1">
    <location>
        <begin position="95"/>
        <end position="117"/>
    </location>
</feature>
<dbReference type="Proteomes" id="UP000183954">
    <property type="component" value="Unassembled WGS sequence"/>
</dbReference>
<evidence type="ECO:0000313" key="3">
    <source>
        <dbReference type="Proteomes" id="UP000183954"/>
    </source>
</evidence>
<dbReference type="AlphaFoldDB" id="A0A1M5Q732"/>
<protein>
    <submittedName>
        <fullName evidence="2">Uncharacterized protein</fullName>
    </submittedName>
</protein>
<evidence type="ECO:0000256" key="1">
    <source>
        <dbReference type="SAM" id="MobiDB-lite"/>
    </source>
</evidence>
<reference evidence="3" key="1">
    <citation type="submission" date="2016-11" db="EMBL/GenBank/DDBJ databases">
        <authorList>
            <person name="Varghese N."/>
            <person name="Submissions S."/>
        </authorList>
    </citation>
    <scope>NUCLEOTIDE SEQUENCE [LARGE SCALE GENOMIC DNA]</scope>
    <source>
        <strain evidence="3">DSM 15449</strain>
    </source>
</reference>
<keyword evidence="3" id="KW-1185">Reference proteome</keyword>
<accession>A0A1M5Q732</accession>
<name>A0A1M5Q732_9FIRM</name>
<gene>
    <name evidence="2" type="ORF">SAMN02746098_00154</name>
</gene>
<feature type="region of interest" description="Disordered" evidence="1">
    <location>
        <begin position="91"/>
        <end position="117"/>
    </location>
</feature>
<sequence length="117" mass="13236">MKTDLESDGSPLRYAISNDKVVLVSASVRNIAYLAESFNQYPPLNNAATIQEKEAIAKEAFEAEGYKENVDFVFVPVEELKEEVDRYNQENCEKEEFEEAEGSAVDLEEDCEEGMEL</sequence>
<organism evidence="2 3">
    <name type="scientific">Desulfosporosinus lacus DSM 15449</name>
    <dbReference type="NCBI Taxonomy" id="1121420"/>
    <lineage>
        <taxon>Bacteria</taxon>
        <taxon>Bacillati</taxon>
        <taxon>Bacillota</taxon>
        <taxon>Clostridia</taxon>
        <taxon>Eubacteriales</taxon>
        <taxon>Desulfitobacteriaceae</taxon>
        <taxon>Desulfosporosinus</taxon>
    </lineage>
</organism>
<proteinExistence type="predicted"/>
<dbReference type="STRING" id="1121420.SAMN02746098_00154"/>